<dbReference type="EMBL" id="BSRI01000002">
    <property type="protein sequence ID" value="GLV59860.1"/>
    <property type="molecule type" value="Genomic_DNA"/>
</dbReference>
<dbReference type="InterPro" id="IPR015943">
    <property type="entry name" value="WD40/YVTN_repeat-like_dom_sf"/>
</dbReference>
<evidence type="ECO:0008006" key="3">
    <source>
        <dbReference type="Google" id="ProtNLM"/>
    </source>
</evidence>
<dbReference type="Proteomes" id="UP001344906">
    <property type="component" value="Unassembled WGS sequence"/>
</dbReference>
<evidence type="ECO:0000313" key="2">
    <source>
        <dbReference type="Proteomes" id="UP001344906"/>
    </source>
</evidence>
<proteinExistence type="predicted"/>
<gene>
    <name evidence="1" type="ORF">KDH_66840</name>
</gene>
<keyword evidence="2" id="KW-1185">Reference proteome</keyword>
<organism evidence="1 2">
    <name type="scientific">Dictyobacter halimunensis</name>
    <dbReference type="NCBI Taxonomy" id="3026934"/>
    <lineage>
        <taxon>Bacteria</taxon>
        <taxon>Bacillati</taxon>
        <taxon>Chloroflexota</taxon>
        <taxon>Ktedonobacteria</taxon>
        <taxon>Ktedonobacterales</taxon>
        <taxon>Dictyobacteraceae</taxon>
        <taxon>Dictyobacter</taxon>
    </lineage>
</organism>
<dbReference type="RefSeq" id="WP_338256689.1">
    <property type="nucleotide sequence ID" value="NZ_BSRI01000002.1"/>
</dbReference>
<protein>
    <recommendedName>
        <fullName evidence="3">Anaphase-promoting complex subunit 4 WD40 domain-containing protein</fullName>
    </recommendedName>
</protein>
<evidence type="ECO:0000313" key="1">
    <source>
        <dbReference type="EMBL" id="GLV59860.1"/>
    </source>
</evidence>
<dbReference type="Gene3D" id="2.130.10.10">
    <property type="entry name" value="YVTN repeat-like/Quinoprotein amine dehydrogenase"/>
    <property type="match status" value="2"/>
</dbReference>
<dbReference type="SUPFAM" id="SSF82171">
    <property type="entry name" value="DPP6 N-terminal domain-like"/>
    <property type="match status" value="1"/>
</dbReference>
<comment type="caution">
    <text evidence="1">The sequence shown here is derived from an EMBL/GenBank/DDBJ whole genome shotgun (WGS) entry which is preliminary data.</text>
</comment>
<name>A0ABQ6G1U6_9CHLR</name>
<reference evidence="1 2" key="1">
    <citation type="submission" date="2023-02" db="EMBL/GenBank/DDBJ databases">
        <title>Dictyobacter halimunensis sp. nov., a new member of the class Ktedonobacteria from forest soil in a geothermal area.</title>
        <authorList>
            <person name="Rachmania M.K."/>
            <person name="Ningsih F."/>
            <person name="Sakai Y."/>
            <person name="Yabe S."/>
            <person name="Yokota A."/>
            <person name="Sjamsuridzal W."/>
        </authorList>
    </citation>
    <scope>NUCLEOTIDE SEQUENCE [LARGE SCALE GENOMIC DNA]</scope>
    <source>
        <strain evidence="1 2">S3.2.2.5</strain>
    </source>
</reference>
<sequence length="360" mass="40364">MLLYLHPTRREAITASGTTLTRWSLTTNPSTILTRVSTDPSPIFEYMYNQSGRLVEHGGITRSPDGELFALQQPTPPDSRPPDPSVIEWRRLDDLLPARTATVPGTGCPIMSMDCSLDSRWLVMDNDEDIFLLDWHTGEVISRHFSGGYATSGLAFDPTSTFVAGLSFSDGGGCLKLWRLDPAERFVARPVREDWLSHTFVPQDVVSGNMGLTLMHEDLDRTNITWTDRDLADTACLTTFSSDSRTVVFALTSAYSKCGMELVAYDVPSGRRRWCTRSEEEHWGRGVFAPDGRSLIVPMEENQLFVYRVEDGTLIQRLPIALDEAVQALAFDHDGRTLWLASEGELVQYSGYTHEEVLYQ</sequence>
<accession>A0ABQ6G1U6</accession>